<evidence type="ECO:0000256" key="8">
    <source>
        <dbReference type="ARBA" id="ARBA00022919"/>
    </source>
</evidence>
<dbReference type="SUPFAM" id="SSF53383">
    <property type="entry name" value="PLP-dependent transferases"/>
    <property type="match status" value="1"/>
</dbReference>
<evidence type="ECO:0000256" key="3">
    <source>
        <dbReference type="ARBA" id="ARBA00004991"/>
    </source>
</evidence>
<evidence type="ECO:0000256" key="9">
    <source>
        <dbReference type="ARBA" id="ARBA00023098"/>
    </source>
</evidence>
<dbReference type="EC" id="2.3.1.50" evidence="5"/>
<evidence type="ECO:0000256" key="1">
    <source>
        <dbReference type="ARBA" id="ARBA00001933"/>
    </source>
</evidence>
<evidence type="ECO:0000256" key="4">
    <source>
        <dbReference type="ARBA" id="ARBA00008392"/>
    </source>
</evidence>
<dbReference type="AlphaFoldDB" id="A0A177WJ42"/>
<comment type="pathway">
    <text evidence="2">Lipid metabolism; sphingolipid metabolism.</text>
</comment>
<dbReference type="FunFam" id="3.40.640.10:FF:000049">
    <property type="entry name" value="serine palmitoyltransferase 1 isoform X1"/>
    <property type="match status" value="1"/>
</dbReference>
<dbReference type="PANTHER" id="PTHR13693:SF2">
    <property type="entry name" value="SERINE PALMITOYLTRANSFERASE 1"/>
    <property type="match status" value="1"/>
</dbReference>
<keyword evidence="6" id="KW-0808">Transferase</keyword>
<evidence type="ECO:0000256" key="2">
    <source>
        <dbReference type="ARBA" id="ARBA00004760"/>
    </source>
</evidence>
<proteinExistence type="inferred from homology"/>
<dbReference type="GO" id="GO:0030170">
    <property type="term" value="F:pyridoxal phosphate binding"/>
    <property type="evidence" value="ECO:0007669"/>
    <property type="project" value="InterPro"/>
</dbReference>
<dbReference type="InterPro" id="IPR004839">
    <property type="entry name" value="Aminotransferase_I/II_large"/>
</dbReference>
<dbReference type="GO" id="GO:0005783">
    <property type="term" value="C:endoplasmic reticulum"/>
    <property type="evidence" value="ECO:0007669"/>
    <property type="project" value="TreeGrafter"/>
</dbReference>
<dbReference type="InterPro" id="IPR050087">
    <property type="entry name" value="AON_synthase_class-II"/>
</dbReference>
<keyword evidence="10" id="KW-0012">Acyltransferase</keyword>
<dbReference type="EMBL" id="DS022303">
    <property type="protein sequence ID" value="OAJ39715.1"/>
    <property type="molecule type" value="Genomic_DNA"/>
</dbReference>
<dbReference type="GO" id="GO:0046513">
    <property type="term" value="P:ceramide biosynthetic process"/>
    <property type="evidence" value="ECO:0007669"/>
    <property type="project" value="TreeGrafter"/>
</dbReference>
<dbReference type="VEuPathDB" id="FungiDB:BDEG_23544"/>
<sequence>MAGPTVPTMLGNFGLVNEAARETAYQLVIAVNTTYTVAAQLYASIPGSQILYRYIKASYQDDPFRTLLEADLIDEWEPEPLTPKLTKFQTDELAKTPVFSSMAGLKVKSADGKERLNWASFNFLGIMNNEAIKEKAIAALRKYGVGSCGPPGFYGTLDVHVELEERIARFVGSEAAIIYAQGFACISSCIPAFAKRGDIIIADDAVSFAAQKGMQISRAQIKWFKHNDMGDLEKVLRKVQTDCAKKPLTRRFIVVEGLYINLGDICPFPELVALKNKYKYRLIVEESMSFGVLGPRGAGIADHFGIPSSEIDIMVASMSNALSSAGGFCAGSKEIVEHQRLSGLSYTFSASLPAILAVGAIEALNELETQPEVLGRLAENTNILKSKLQKIGGEFVLNVSSAPGSPVIHLQLQSGSNRQENDRILQEIVDLALKDGILVTRAKYVYNQEHNPPPPSIRIIVSAGFTAREVERCGVVICDAVKRVFKQYRLDSR</sequence>
<evidence type="ECO:0000256" key="7">
    <source>
        <dbReference type="ARBA" id="ARBA00022898"/>
    </source>
</evidence>
<evidence type="ECO:0000256" key="5">
    <source>
        <dbReference type="ARBA" id="ARBA00013220"/>
    </source>
</evidence>
<dbReference type="InterPro" id="IPR015424">
    <property type="entry name" value="PyrdxlP-dep_Trfase"/>
</dbReference>
<dbReference type="Proteomes" id="UP000077115">
    <property type="component" value="Unassembled WGS sequence"/>
</dbReference>
<keyword evidence="8" id="KW-0746">Sphingolipid metabolism</keyword>
<keyword evidence="9" id="KW-0443">Lipid metabolism</keyword>
<dbReference type="InterPro" id="IPR015422">
    <property type="entry name" value="PyrdxlP-dep_Trfase_small"/>
</dbReference>
<comment type="similarity">
    <text evidence="4">Belongs to the class-II pyridoxal-phosphate-dependent aminotransferase family.</text>
</comment>
<dbReference type="Pfam" id="PF00155">
    <property type="entry name" value="Aminotran_1_2"/>
    <property type="match status" value="1"/>
</dbReference>
<reference evidence="12 13" key="1">
    <citation type="submission" date="2006-10" db="EMBL/GenBank/DDBJ databases">
        <title>The Genome Sequence of Batrachochytrium dendrobatidis JEL423.</title>
        <authorList>
            <consortium name="The Broad Institute Genome Sequencing Platform"/>
            <person name="Birren B."/>
            <person name="Lander E."/>
            <person name="Galagan J."/>
            <person name="Cuomo C."/>
            <person name="Devon K."/>
            <person name="Jaffe D."/>
            <person name="Butler J."/>
            <person name="Alvarez P."/>
            <person name="Gnerre S."/>
            <person name="Grabherr M."/>
            <person name="Kleber M."/>
            <person name="Mauceli E."/>
            <person name="Brockman W."/>
            <person name="Young S."/>
            <person name="LaButti K."/>
            <person name="Sykes S."/>
            <person name="DeCaprio D."/>
            <person name="Crawford M."/>
            <person name="Koehrsen M."/>
            <person name="Engels R."/>
            <person name="Montgomery P."/>
            <person name="Pearson M."/>
            <person name="Howarth C."/>
            <person name="Larson L."/>
            <person name="White J."/>
            <person name="O'Leary S."/>
            <person name="Kodira C."/>
            <person name="Zeng Q."/>
            <person name="Yandava C."/>
            <person name="Alvarado L."/>
            <person name="Longcore J."/>
            <person name="James T."/>
        </authorList>
    </citation>
    <scope>NUCLEOTIDE SEQUENCE [LARGE SCALE GENOMIC DNA]</scope>
    <source>
        <strain evidence="12 13">JEL423</strain>
    </source>
</reference>
<dbReference type="GO" id="GO:0016020">
    <property type="term" value="C:membrane"/>
    <property type="evidence" value="ECO:0007669"/>
    <property type="project" value="GOC"/>
</dbReference>
<dbReference type="InterPro" id="IPR015421">
    <property type="entry name" value="PyrdxlP-dep_Trfase_major"/>
</dbReference>
<dbReference type="STRING" id="403673.A0A177WJ42"/>
<name>A0A177WJ42_BATDL</name>
<evidence type="ECO:0000259" key="11">
    <source>
        <dbReference type="Pfam" id="PF00155"/>
    </source>
</evidence>
<evidence type="ECO:0000256" key="10">
    <source>
        <dbReference type="ARBA" id="ARBA00023315"/>
    </source>
</evidence>
<evidence type="ECO:0000256" key="6">
    <source>
        <dbReference type="ARBA" id="ARBA00022679"/>
    </source>
</evidence>
<comment type="cofactor">
    <cofactor evidence="1">
        <name>pyridoxal 5'-phosphate</name>
        <dbReference type="ChEBI" id="CHEBI:597326"/>
    </cofactor>
</comment>
<evidence type="ECO:0000313" key="12">
    <source>
        <dbReference type="EMBL" id="OAJ39715.1"/>
    </source>
</evidence>
<feature type="domain" description="Aminotransferase class I/classII large" evidence="11">
    <location>
        <begin position="116"/>
        <end position="472"/>
    </location>
</feature>
<dbReference type="eggNOG" id="KOG1358">
    <property type="taxonomic scope" value="Eukaryota"/>
</dbReference>
<dbReference type="PANTHER" id="PTHR13693">
    <property type="entry name" value="CLASS II AMINOTRANSFERASE/8-AMINO-7-OXONONANOATE SYNTHASE"/>
    <property type="match status" value="1"/>
</dbReference>
<dbReference type="GO" id="GO:0004758">
    <property type="term" value="F:serine C-palmitoyltransferase activity"/>
    <property type="evidence" value="ECO:0007669"/>
    <property type="project" value="UniProtKB-EC"/>
</dbReference>
<dbReference type="Gene3D" id="3.90.1150.10">
    <property type="entry name" value="Aspartate Aminotransferase, domain 1"/>
    <property type="match status" value="1"/>
</dbReference>
<evidence type="ECO:0000313" key="13">
    <source>
        <dbReference type="Proteomes" id="UP000077115"/>
    </source>
</evidence>
<comment type="pathway">
    <text evidence="3">Sphingolipid metabolism.</text>
</comment>
<dbReference type="OrthoDB" id="3168162at2759"/>
<reference evidence="12 13" key="2">
    <citation type="submission" date="2016-05" db="EMBL/GenBank/DDBJ databases">
        <title>Lineage-specific infection strategies underlie the spectrum of fungal disease in amphibians.</title>
        <authorList>
            <person name="Cuomo C.A."/>
            <person name="Farrer R.A."/>
            <person name="James T."/>
            <person name="Longcore J."/>
            <person name="Birren B."/>
        </authorList>
    </citation>
    <scope>NUCLEOTIDE SEQUENCE [LARGE SCALE GENOMIC DNA]</scope>
    <source>
        <strain evidence="12 13">JEL423</strain>
    </source>
</reference>
<gene>
    <name evidence="12" type="ORF">BDEG_23544</name>
</gene>
<protein>
    <recommendedName>
        <fullName evidence="5">serine C-palmitoyltransferase</fullName>
        <ecNumber evidence="5">2.3.1.50</ecNumber>
    </recommendedName>
</protein>
<organism evidence="12 13">
    <name type="scientific">Batrachochytrium dendrobatidis (strain JEL423)</name>
    <dbReference type="NCBI Taxonomy" id="403673"/>
    <lineage>
        <taxon>Eukaryota</taxon>
        <taxon>Fungi</taxon>
        <taxon>Fungi incertae sedis</taxon>
        <taxon>Chytridiomycota</taxon>
        <taxon>Chytridiomycota incertae sedis</taxon>
        <taxon>Chytridiomycetes</taxon>
        <taxon>Rhizophydiales</taxon>
        <taxon>Rhizophydiales incertae sedis</taxon>
        <taxon>Batrachochytrium</taxon>
    </lineage>
</organism>
<dbReference type="GO" id="GO:0046512">
    <property type="term" value="P:sphingosine biosynthetic process"/>
    <property type="evidence" value="ECO:0007669"/>
    <property type="project" value="TreeGrafter"/>
</dbReference>
<dbReference type="Gene3D" id="3.40.640.10">
    <property type="entry name" value="Type I PLP-dependent aspartate aminotransferase-like (Major domain)"/>
    <property type="match status" value="1"/>
</dbReference>
<accession>A0A177WJ42</accession>
<keyword evidence="7" id="KW-0663">Pyridoxal phosphate</keyword>